<dbReference type="Proteomes" id="UP001162060">
    <property type="component" value="Unassembled WGS sequence"/>
</dbReference>
<reference evidence="2" key="1">
    <citation type="submission" date="2024-01" db="EMBL/GenBank/DDBJ databases">
        <authorList>
            <person name="Webb A."/>
        </authorList>
    </citation>
    <scope>NUCLEOTIDE SEQUENCE</scope>
    <source>
        <strain evidence="2">Pm1</strain>
    </source>
</reference>
<evidence type="ECO:0000313" key="3">
    <source>
        <dbReference type="Proteomes" id="UP001162060"/>
    </source>
</evidence>
<dbReference type="EMBL" id="CAKLBY020000039">
    <property type="protein sequence ID" value="CAK7913616.1"/>
    <property type="molecule type" value="Genomic_DNA"/>
</dbReference>
<feature type="compositionally biased region" description="Polar residues" evidence="1">
    <location>
        <begin position="30"/>
        <end position="41"/>
    </location>
</feature>
<proteinExistence type="predicted"/>
<gene>
    <name evidence="2" type="ORF">PM001_LOCUS4796</name>
</gene>
<sequence>MGTSGSRGEQKAAFWDDGGIEIEKEGASIGATTRAEQQLYT</sequence>
<evidence type="ECO:0000256" key="1">
    <source>
        <dbReference type="SAM" id="MobiDB-lite"/>
    </source>
</evidence>
<name>A0AAV1TDK2_9STRA</name>
<feature type="region of interest" description="Disordered" evidence="1">
    <location>
        <begin position="1"/>
        <end position="41"/>
    </location>
</feature>
<organism evidence="2 3">
    <name type="scientific">Peronospora matthiolae</name>
    <dbReference type="NCBI Taxonomy" id="2874970"/>
    <lineage>
        <taxon>Eukaryota</taxon>
        <taxon>Sar</taxon>
        <taxon>Stramenopiles</taxon>
        <taxon>Oomycota</taxon>
        <taxon>Peronosporomycetes</taxon>
        <taxon>Peronosporales</taxon>
        <taxon>Peronosporaceae</taxon>
        <taxon>Peronospora</taxon>
    </lineage>
</organism>
<evidence type="ECO:0000313" key="2">
    <source>
        <dbReference type="EMBL" id="CAK7913616.1"/>
    </source>
</evidence>
<protein>
    <submittedName>
        <fullName evidence="2">Uncharacterized protein</fullName>
    </submittedName>
</protein>
<comment type="caution">
    <text evidence="2">The sequence shown here is derived from an EMBL/GenBank/DDBJ whole genome shotgun (WGS) entry which is preliminary data.</text>
</comment>
<accession>A0AAV1TDK2</accession>
<dbReference type="AlphaFoldDB" id="A0AAV1TDK2"/>